<feature type="transmembrane region" description="Helical" evidence="6">
    <location>
        <begin position="354"/>
        <end position="373"/>
    </location>
</feature>
<comment type="subcellular location">
    <subcellularLocation>
        <location evidence="1">Membrane</location>
        <topology evidence="1">Multi-pass membrane protein</topology>
    </subcellularLocation>
</comment>
<dbReference type="Gene3D" id="1.20.1250.20">
    <property type="entry name" value="MFS general substrate transporter like domains"/>
    <property type="match status" value="1"/>
</dbReference>
<dbReference type="GO" id="GO:0016020">
    <property type="term" value="C:membrane"/>
    <property type="evidence" value="ECO:0007669"/>
    <property type="project" value="UniProtKB-SubCell"/>
</dbReference>
<dbReference type="RefSeq" id="WP_042628779.1">
    <property type="nucleotide sequence ID" value="NZ_CP002581.1"/>
</dbReference>
<evidence type="ECO:0000313" key="9">
    <source>
        <dbReference type="Proteomes" id="UP000031838"/>
    </source>
</evidence>
<dbReference type="PROSITE" id="PS50850">
    <property type="entry name" value="MFS"/>
    <property type="match status" value="1"/>
</dbReference>
<evidence type="ECO:0000256" key="1">
    <source>
        <dbReference type="ARBA" id="ARBA00004141"/>
    </source>
</evidence>
<dbReference type="Proteomes" id="UP000031838">
    <property type="component" value="Chromosome 2"/>
</dbReference>
<dbReference type="InterPro" id="IPR020846">
    <property type="entry name" value="MFS_dom"/>
</dbReference>
<feature type="transmembrane region" description="Helical" evidence="6">
    <location>
        <begin position="266"/>
        <end position="287"/>
    </location>
</feature>
<evidence type="ECO:0000259" key="7">
    <source>
        <dbReference type="PROSITE" id="PS50850"/>
    </source>
</evidence>
<dbReference type="AlphaFoldDB" id="A0A0B6S4B0"/>
<feature type="transmembrane region" description="Helical" evidence="6">
    <location>
        <begin position="85"/>
        <end position="106"/>
    </location>
</feature>
<dbReference type="InterPro" id="IPR036259">
    <property type="entry name" value="MFS_trans_sf"/>
</dbReference>
<dbReference type="PANTHER" id="PTHR23504:SF15">
    <property type="entry name" value="MAJOR FACILITATOR SUPERFAMILY (MFS) PROFILE DOMAIN-CONTAINING PROTEIN"/>
    <property type="match status" value="1"/>
</dbReference>
<keyword evidence="5 6" id="KW-0472">Membrane</keyword>
<evidence type="ECO:0000256" key="2">
    <source>
        <dbReference type="ARBA" id="ARBA00022448"/>
    </source>
</evidence>
<feature type="transmembrane region" description="Helical" evidence="6">
    <location>
        <begin position="12"/>
        <end position="33"/>
    </location>
</feature>
<accession>A0A0B6S4B0</accession>
<keyword evidence="4 6" id="KW-1133">Transmembrane helix</keyword>
<dbReference type="GO" id="GO:0022857">
    <property type="term" value="F:transmembrane transporter activity"/>
    <property type="evidence" value="ECO:0007669"/>
    <property type="project" value="InterPro"/>
</dbReference>
<feature type="transmembrane region" description="Helical" evidence="6">
    <location>
        <begin position="321"/>
        <end position="342"/>
    </location>
</feature>
<dbReference type="PANTHER" id="PTHR23504">
    <property type="entry name" value="MAJOR FACILITATOR SUPERFAMILY DOMAIN-CONTAINING PROTEIN 10"/>
    <property type="match status" value="1"/>
</dbReference>
<feature type="transmembrane region" description="Helical" evidence="6">
    <location>
        <begin position="294"/>
        <end position="315"/>
    </location>
</feature>
<dbReference type="SUPFAM" id="SSF103473">
    <property type="entry name" value="MFS general substrate transporter"/>
    <property type="match status" value="1"/>
</dbReference>
<evidence type="ECO:0000256" key="3">
    <source>
        <dbReference type="ARBA" id="ARBA00022692"/>
    </source>
</evidence>
<sequence length="418" mass="43972">MSTLNLKHLGPCLLAIAIDAMGFGLVYPIMAAIFSDPRSGLVAAATSPALRNFVLGLGYGIYPFCMLFGSSLLGELSDRHGRRKVMLACVRGLALAYLLMALGAWLPSLALLLAGRGLSGLMAGCQGIAQAAIGDLATPRTKARDMSVMSMAFSAGVIVGPVLGGIASDRALAPGLGYGTPFLLVAVLAAACGAWLRRAWPDTAAPRGQARLDWLLPLRTLREAARHRRVAMLSAVFFLMQVGYGLYLQTIMLVMQTRFHYTSARLGLFSGLIGVAFVFGLGVVVRLMLRRWRVVTIAAAGLLAAGAAQILSALLPAEHALWALGMVVGCFDMVAYTTIYTAYSDAVEAKRQGWALGVAGSVMAVAWVVTGLLTNLLPLVGETGLLMVGGLAFLASFAAMLAYARRWVEPAPGVAARA</sequence>
<dbReference type="KEGG" id="bgp:BGL_2c24520"/>
<proteinExistence type="predicted"/>
<evidence type="ECO:0000313" key="8">
    <source>
        <dbReference type="EMBL" id="AJK50508.1"/>
    </source>
</evidence>
<feature type="transmembrane region" description="Helical" evidence="6">
    <location>
        <begin position="148"/>
        <end position="166"/>
    </location>
</feature>
<keyword evidence="9" id="KW-1185">Reference proteome</keyword>
<dbReference type="InterPro" id="IPR011701">
    <property type="entry name" value="MFS"/>
</dbReference>
<keyword evidence="2" id="KW-0813">Transport</keyword>
<feature type="domain" description="Major facilitator superfamily (MFS) profile" evidence="7">
    <location>
        <begin position="1"/>
        <end position="407"/>
    </location>
</feature>
<feature type="transmembrane region" description="Helical" evidence="6">
    <location>
        <begin position="230"/>
        <end position="254"/>
    </location>
</feature>
<name>A0A0B6S4B0_BURPL</name>
<reference evidence="9" key="1">
    <citation type="submission" date="2011-03" db="EMBL/GenBank/DDBJ databases">
        <authorList>
            <person name="Voget S."/>
            <person name="Streit W.R."/>
            <person name="Jaeger K.E."/>
            <person name="Daniel R."/>
        </authorList>
    </citation>
    <scope>NUCLEOTIDE SEQUENCE [LARGE SCALE GENOMIC DNA]</scope>
    <source>
        <strain evidence="9">PG1</strain>
    </source>
</reference>
<organism evidence="8 9">
    <name type="scientific">Burkholderia plantarii</name>
    <dbReference type="NCBI Taxonomy" id="41899"/>
    <lineage>
        <taxon>Bacteria</taxon>
        <taxon>Pseudomonadati</taxon>
        <taxon>Pseudomonadota</taxon>
        <taxon>Betaproteobacteria</taxon>
        <taxon>Burkholderiales</taxon>
        <taxon>Burkholderiaceae</taxon>
        <taxon>Burkholderia</taxon>
    </lineage>
</organism>
<feature type="transmembrane region" description="Helical" evidence="6">
    <location>
        <begin position="118"/>
        <end position="136"/>
    </location>
</feature>
<evidence type="ECO:0000256" key="5">
    <source>
        <dbReference type="ARBA" id="ARBA00023136"/>
    </source>
</evidence>
<evidence type="ECO:0000256" key="4">
    <source>
        <dbReference type="ARBA" id="ARBA00022989"/>
    </source>
</evidence>
<gene>
    <name evidence="8" type="ORF">BGL_2c24520</name>
</gene>
<feature type="transmembrane region" description="Helical" evidence="6">
    <location>
        <begin position="178"/>
        <end position="196"/>
    </location>
</feature>
<feature type="transmembrane region" description="Helical" evidence="6">
    <location>
        <begin position="53"/>
        <end position="73"/>
    </location>
</feature>
<evidence type="ECO:0000256" key="6">
    <source>
        <dbReference type="SAM" id="Phobius"/>
    </source>
</evidence>
<protein>
    <submittedName>
        <fullName evidence="8">Major facilitator superfamily MFS-1 transporter</fullName>
    </submittedName>
</protein>
<keyword evidence="3 6" id="KW-0812">Transmembrane</keyword>
<reference evidence="8 9" key="2">
    <citation type="journal article" date="2016" name="Appl. Microbiol. Biotechnol.">
        <title>Mutations improving production and secretion of extracellular lipase by Burkholderia glumae PG1.</title>
        <authorList>
            <person name="Knapp A."/>
            <person name="Voget S."/>
            <person name="Gao R."/>
            <person name="Zaburannyi N."/>
            <person name="Krysciak D."/>
            <person name="Breuer M."/>
            <person name="Hauer B."/>
            <person name="Streit W.R."/>
            <person name="Muller R."/>
            <person name="Daniel R."/>
            <person name="Jaeger K.E."/>
        </authorList>
    </citation>
    <scope>NUCLEOTIDE SEQUENCE [LARGE SCALE GENOMIC DNA]</scope>
    <source>
        <strain evidence="8 9">PG1</strain>
    </source>
</reference>
<dbReference type="EMBL" id="CP002581">
    <property type="protein sequence ID" value="AJK50508.1"/>
    <property type="molecule type" value="Genomic_DNA"/>
</dbReference>
<dbReference type="Pfam" id="PF07690">
    <property type="entry name" value="MFS_1"/>
    <property type="match status" value="1"/>
</dbReference>
<dbReference type="HOGENOM" id="CLU_001265_10_11_4"/>
<feature type="transmembrane region" description="Helical" evidence="6">
    <location>
        <begin position="385"/>
        <end position="404"/>
    </location>
</feature>